<evidence type="ECO:0000313" key="1">
    <source>
        <dbReference type="EMBL" id="TFK39104.1"/>
    </source>
</evidence>
<sequence>MALKALYSGLHPAVQRASLTRPPYPQRDRVNPLRPVALPVVQQTSTLQRILAAGEYRAFPIGGIQHSLPAVIEHAYPPPPAHLFMVRLSHDAGDYQLFPFPTINGIPTVNSIIRVVVRVVEGEDIMHTTWEVDEVLAAGAYIEGRPGRLRVDGRGMQSECINIHNDNFAKELLKYIPAGKTENPTERECERL</sequence>
<dbReference type="EMBL" id="ML213600">
    <property type="protein sequence ID" value="TFK39104.1"/>
    <property type="molecule type" value="Genomic_DNA"/>
</dbReference>
<dbReference type="AlphaFoldDB" id="A0A5C3M148"/>
<reference evidence="1 2" key="1">
    <citation type="journal article" date="2019" name="Nat. Ecol. Evol.">
        <title>Megaphylogeny resolves global patterns of mushroom evolution.</title>
        <authorList>
            <person name="Varga T."/>
            <person name="Krizsan K."/>
            <person name="Foldi C."/>
            <person name="Dima B."/>
            <person name="Sanchez-Garcia M."/>
            <person name="Sanchez-Ramirez S."/>
            <person name="Szollosi G.J."/>
            <person name="Szarkandi J.G."/>
            <person name="Papp V."/>
            <person name="Albert L."/>
            <person name="Andreopoulos W."/>
            <person name="Angelini C."/>
            <person name="Antonin V."/>
            <person name="Barry K.W."/>
            <person name="Bougher N.L."/>
            <person name="Buchanan P."/>
            <person name="Buyck B."/>
            <person name="Bense V."/>
            <person name="Catcheside P."/>
            <person name="Chovatia M."/>
            <person name="Cooper J."/>
            <person name="Damon W."/>
            <person name="Desjardin D."/>
            <person name="Finy P."/>
            <person name="Geml J."/>
            <person name="Haridas S."/>
            <person name="Hughes K."/>
            <person name="Justo A."/>
            <person name="Karasinski D."/>
            <person name="Kautmanova I."/>
            <person name="Kiss B."/>
            <person name="Kocsube S."/>
            <person name="Kotiranta H."/>
            <person name="LaButti K.M."/>
            <person name="Lechner B.E."/>
            <person name="Liimatainen K."/>
            <person name="Lipzen A."/>
            <person name="Lukacs Z."/>
            <person name="Mihaltcheva S."/>
            <person name="Morgado L.N."/>
            <person name="Niskanen T."/>
            <person name="Noordeloos M.E."/>
            <person name="Ohm R.A."/>
            <person name="Ortiz-Santana B."/>
            <person name="Ovrebo C."/>
            <person name="Racz N."/>
            <person name="Riley R."/>
            <person name="Savchenko A."/>
            <person name="Shiryaev A."/>
            <person name="Soop K."/>
            <person name="Spirin V."/>
            <person name="Szebenyi C."/>
            <person name="Tomsovsky M."/>
            <person name="Tulloss R.E."/>
            <person name="Uehling J."/>
            <person name="Grigoriev I.V."/>
            <person name="Vagvolgyi C."/>
            <person name="Papp T."/>
            <person name="Martin F.M."/>
            <person name="Miettinen O."/>
            <person name="Hibbett D.S."/>
            <person name="Nagy L.G."/>
        </authorList>
    </citation>
    <scope>NUCLEOTIDE SEQUENCE [LARGE SCALE GENOMIC DNA]</scope>
    <source>
        <strain evidence="1 2">CBS 166.37</strain>
    </source>
</reference>
<proteinExistence type="predicted"/>
<protein>
    <submittedName>
        <fullName evidence="1">Uncharacterized protein</fullName>
    </submittedName>
</protein>
<gene>
    <name evidence="1" type="ORF">BDQ12DRAFT_744427</name>
</gene>
<dbReference type="Proteomes" id="UP000308652">
    <property type="component" value="Unassembled WGS sequence"/>
</dbReference>
<evidence type="ECO:0000313" key="2">
    <source>
        <dbReference type="Proteomes" id="UP000308652"/>
    </source>
</evidence>
<name>A0A5C3M148_9AGAR</name>
<keyword evidence="2" id="KW-1185">Reference proteome</keyword>
<organism evidence="1 2">
    <name type="scientific">Crucibulum laeve</name>
    <dbReference type="NCBI Taxonomy" id="68775"/>
    <lineage>
        <taxon>Eukaryota</taxon>
        <taxon>Fungi</taxon>
        <taxon>Dikarya</taxon>
        <taxon>Basidiomycota</taxon>
        <taxon>Agaricomycotina</taxon>
        <taxon>Agaricomycetes</taxon>
        <taxon>Agaricomycetidae</taxon>
        <taxon>Agaricales</taxon>
        <taxon>Agaricineae</taxon>
        <taxon>Nidulariaceae</taxon>
        <taxon>Crucibulum</taxon>
    </lineage>
</organism>
<accession>A0A5C3M148</accession>